<organism evidence="2 3">
    <name type="scientific">Ficus carica</name>
    <name type="common">Common fig</name>
    <dbReference type="NCBI Taxonomy" id="3494"/>
    <lineage>
        <taxon>Eukaryota</taxon>
        <taxon>Viridiplantae</taxon>
        <taxon>Streptophyta</taxon>
        <taxon>Embryophyta</taxon>
        <taxon>Tracheophyta</taxon>
        <taxon>Spermatophyta</taxon>
        <taxon>Magnoliopsida</taxon>
        <taxon>eudicotyledons</taxon>
        <taxon>Gunneridae</taxon>
        <taxon>Pentapetalae</taxon>
        <taxon>rosids</taxon>
        <taxon>fabids</taxon>
        <taxon>Rosales</taxon>
        <taxon>Moraceae</taxon>
        <taxon>Ficeae</taxon>
        <taxon>Ficus</taxon>
    </lineage>
</organism>
<reference evidence="2" key="1">
    <citation type="submission" date="2023-07" db="EMBL/GenBank/DDBJ databases">
        <title>draft genome sequence of fig (Ficus carica).</title>
        <authorList>
            <person name="Takahashi T."/>
            <person name="Nishimura K."/>
        </authorList>
    </citation>
    <scope>NUCLEOTIDE SEQUENCE</scope>
</reference>
<dbReference type="InterPro" id="IPR001810">
    <property type="entry name" value="F-box_dom"/>
</dbReference>
<proteinExistence type="predicted"/>
<dbReference type="AlphaFoldDB" id="A0AA88AIJ1"/>
<keyword evidence="3" id="KW-1185">Reference proteome</keyword>
<evidence type="ECO:0000313" key="3">
    <source>
        <dbReference type="Proteomes" id="UP001187192"/>
    </source>
</evidence>
<dbReference type="PANTHER" id="PTHR31672:SF13">
    <property type="entry name" value="F-BOX PROTEIN CPR30-LIKE"/>
    <property type="match status" value="1"/>
</dbReference>
<dbReference type="Pfam" id="PF00646">
    <property type="entry name" value="F-box"/>
    <property type="match status" value="1"/>
</dbReference>
<name>A0AA88AIJ1_FICCA</name>
<evidence type="ECO:0000259" key="1">
    <source>
        <dbReference type="Pfam" id="PF00646"/>
    </source>
</evidence>
<dbReference type="PANTHER" id="PTHR31672">
    <property type="entry name" value="BNACNNG10540D PROTEIN"/>
    <property type="match status" value="1"/>
</dbReference>
<dbReference type="Proteomes" id="UP001187192">
    <property type="component" value="Unassembled WGS sequence"/>
</dbReference>
<dbReference type="EMBL" id="BTGU01000061">
    <property type="protein sequence ID" value="GMN56114.1"/>
    <property type="molecule type" value="Genomic_DNA"/>
</dbReference>
<evidence type="ECO:0000313" key="2">
    <source>
        <dbReference type="EMBL" id="GMN56114.1"/>
    </source>
</evidence>
<feature type="domain" description="F-box" evidence="1">
    <location>
        <begin position="4"/>
        <end position="35"/>
    </location>
</feature>
<accession>A0AA88AIJ1</accession>
<sequence length="328" mass="37562">MASFCHLPEDVVQDIFSRVPADSLVRFKCVSKSCNGQQQNNCCGRRFSLLTPFVDDGDNNRVGSLIEDLCFPLCGQYRWSDWWAGIHGDGIICLLKRDQGLASEVLLCNPALQEFKLVPGSKTENDFRSGGMGFGYDSRTNTYKLVRILRDYCSEVTAEVHVLGSLLSENYMSESLEWEIRCFNMSDEIFYFIPFPHDELDFASFTVWNDSFALFLCIGEIDNPDLASYEMWVMTDYDDIVKGASPWNKQLVIGRLDGFPIPVQFWKSDELLFEDEERLLSYNLHTQNLRDIGIAELKYYSPIRFTYYIKGLVSVGGRAKTTRKNGED</sequence>
<gene>
    <name evidence="2" type="ORF">TIFTF001_025227</name>
</gene>
<protein>
    <recommendedName>
        <fullName evidence="1">F-box domain-containing protein</fullName>
    </recommendedName>
</protein>
<dbReference type="InterPro" id="IPR036047">
    <property type="entry name" value="F-box-like_dom_sf"/>
</dbReference>
<dbReference type="SUPFAM" id="SSF81383">
    <property type="entry name" value="F-box domain"/>
    <property type="match status" value="1"/>
</dbReference>
<dbReference type="InterPro" id="IPR050796">
    <property type="entry name" value="SCF_F-box_component"/>
</dbReference>
<comment type="caution">
    <text evidence="2">The sequence shown here is derived from an EMBL/GenBank/DDBJ whole genome shotgun (WGS) entry which is preliminary data.</text>
</comment>